<dbReference type="EMBL" id="FWWT01000023">
    <property type="protein sequence ID" value="SMB96290.1"/>
    <property type="molecule type" value="Genomic_DNA"/>
</dbReference>
<accession>A0A1W1VST6</accession>
<dbReference type="Gene3D" id="1.10.3760.10">
    <property type="entry name" value="PgpA-like"/>
    <property type="match status" value="1"/>
</dbReference>
<keyword evidence="1" id="KW-1133">Transmembrane helix</keyword>
<evidence type="ECO:0000259" key="2">
    <source>
        <dbReference type="Pfam" id="PF04608"/>
    </source>
</evidence>
<feature type="domain" description="YutG/PgpA" evidence="2">
    <location>
        <begin position="8"/>
        <end position="137"/>
    </location>
</feature>
<evidence type="ECO:0000256" key="1">
    <source>
        <dbReference type="SAM" id="Phobius"/>
    </source>
</evidence>
<dbReference type="Proteomes" id="UP000192731">
    <property type="component" value="Unassembled WGS sequence"/>
</dbReference>
<dbReference type="SUPFAM" id="SSF101307">
    <property type="entry name" value="YutG-like"/>
    <property type="match status" value="1"/>
</dbReference>
<reference evidence="3 4" key="1">
    <citation type="submission" date="2017-04" db="EMBL/GenBank/DDBJ databases">
        <authorList>
            <person name="Afonso C.L."/>
            <person name="Miller P.J."/>
            <person name="Scott M.A."/>
            <person name="Spackman E."/>
            <person name="Goraichik I."/>
            <person name="Dimitrov K.M."/>
            <person name="Suarez D.L."/>
            <person name="Swayne D.E."/>
        </authorList>
    </citation>
    <scope>NUCLEOTIDE SEQUENCE [LARGE SCALE GENOMIC DNA]</scope>
    <source>
        <strain evidence="3 4">DSM 11270</strain>
    </source>
</reference>
<dbReference type="CDD" id="cd06971">
    <property type="entry name" value="PgpA"/>
    <property type="match status" value="1"/>
</dbReference>
<feature type="transmembrane region" description="Helical" evidence="1">
    <location>
        <begin position="119"/>
        <end position="140"/>
    </location>
</feature>
<keyword evidence="1" id="KW-0472">Membrane</keyword>
<dbReference type="PANTHER" id="PTHR36305:SF1">
    <property type="entry name" value="PHOSPHATIDYLGLYCEROPHOSPHATASE A"/>
    <property type="match status" value="1"/>
</dbReference>
<dbReference type="GO" id="GO:0008962">
    <property type="term" value="F:phosphatidylglycerophosphatase activity"/>
    <property type="evidence" value="ECO:0007669"/>
    <property type="project" value="InterPro"/>
</dbReference>
<keyword evidence="4" id="KW-1185">Reference proteome</keyword>
<organism evidence="3 4">
    <name type="scientific">Desulfonispora thiosulfatigenes DSM 11270</name>
    <dbReference type="NCBI Taxonomy" id="656914"/>
    <lineage>
        <taxon>Bacteria</taxon>
        <taxon>Bacillati</taxon>
        <taxon>Bacillota</taxon>
        <taxon>Clostridia</taxon>
        <taxon>Eubacteriales</taxon>
        <taxon>Peptococcaceae</taxon>
        <taxon>Desulfonispora</taxon>
    </lineage>
</organism>
<dbReference type="InterPro" id="IPR026037">
    <property type="entry name" value="PgpA"/>
</dbReference>
<evidence type="ECO:0000313" key="3">
    <source>
        <dbReference type="EMBL" id="SMB96290.1"/>
    </source>
</evidence>
<dbReference type="InterPro" id="IPR036681">
    <property type="entry name" value="PgpA-like_sf"/>
</dbReference>
<feature type="transmembrane region" description="Helical" evidence="1">
    <location>
        <begin position="27"/>
        <end position="54"/>
    </location>
</feature>
<name>A0A1W1VST6_DESTI</name>
<dbReference type="PANTHER" id="PTHR36305">
    <property type="entry name" value="PHOSPHATIDYLGLYCEROPHOSPHATASE A"/>
    <property type="match status" value="1"/>
</dbReference>
<protein>
    <submittedName>
        <fullName evidence="3">Phosphatidylglycerophosphatase A</fullName>
    </submittedName>
</protein>
<dbReference type="STRING" id="656914.SAMN00017405_1496"/>
<dbReference type="AlphaFoldDB" id="A0A1W1VST6"/>
<proteinExistence type="predicted"/>
<sequence length="141" mass="15693">MKKIIYLLATGLGTGNLKPAPGTWGSLLALIITYFLPSNLLSIVITAILGIYICQKAEEYLGEHDSPRIVWDEMVGIWIAAYHVSGVYLIYAFILFRIFDISKIYPIDKLQRLPGGLGIMMDDIVAGIFARIVLSLIMFVI</sequence>
<dbReference type="RefSeq" id="WP_084054347.1">
    <property type="nucleotide sequence ID" value="NZ_FWWT01000023.1"/>
</dbReference>
<gene>
    <name evidence="3" type="ORF">SAMN00017405_1496</name>
</gene>
<dbReference type="OrthoDB" id="9804091at2"/>
<dbReference type="Pfam" id="PF04608">
    <property type="entry name" value="PgpA"/>
    <property type="match status" value="1"/>
</dbReference>
<feature type="transmembrane region" description="Helical" evidence="1">
    <location>
        <begin position="75"/>
        <end position="99"/>
    </location>
</feature>
<evidence type="ECO:0000313" key="4">
    <source>
        <dbReference type="Proteomes" id="UP000192731"/>
    </source>
</evidence>
<dbReference type="GO" id="GO:0006629">
    <property type="term" value="P:lipid metabolic process"/>
    <property type="evidence" value="ECO:0007669"/>
    <property type="project" value="InterPro"/>
</dbReference>
<dbReference type="InterPro" id="IPR007686">
    <property type="entry name" value="YutG/PgpA"/>
</dbReference>
<dbReference type="PIRSF" id="PIRSF006162">
    <property type="entry name" value="PgpA"/>
    <property type="match status" value="1"/>
</dbReference>
<keyword evidence="1" id="KW-0812">Transmembrane</keyword>